<dbReference type="GO" id="GO:0004156">
    <property type="term" value="F:dihydropteroate synthase activity"/>
    <property type="evidence" value="ECO:0007669"/>
    <property type="project" value="UniProtKB-EC"/>
</dbReference>
<dbReference type="NCBIfam" id="TIGR01496">
    <property type="entry name" value="DHPS"/>
    <property type="match status" value="1"/>
</dbReference>
<accession>A0ABY9WSA6</accession>
<dbReference type="PANTHER" id="PTHR20941">
    <property type="entry name" value="FOLATE SYNTHESIS PROTEINS"/>
    <property type="match status" value="1"/>
</dbReference>
<dbReference type="SUPFAM" id="SSF51717">
    <property type="entry name" value="Dihydropteroate synthetase-like"/>
    <property type="match status" value="1"/>
</dbReference>
<feature type="domain" description="Pterin-binding" evidence="9">
    <location>
        <begin position="139"/>
        <end position="394"/>
    </location>
</feature>
<dbReference type="EMBL" id="CP043494">
    <property type="protein sequence ID" value="WNG46664.1"/>
    <property type="molecule type" value="Genomic_DNA"/>
</dbReference>
<sequence length="416" mass="44062">MIRARPVRADRPADLEPAFLRMGLPTPAREYLLEKLPSLHVLLTGLEREQGRFLSGLFAESTAPGREEFPSWVAGDQRTRPGTGLLSGRKDQFERVISAAKERPELAGLAEALARVLASSLPPAPLVLGGRTFTFGARTYVMGVVNVTPDSFSDGGRHFSTEAAVAHGLRLAEAGADVLDVGGESTRPGSPPVPAEEEVARILPVIQGLRARTDVPISVDTTKAAVAREALKAGAVLINDISGFTFDPELPRVTAEAGAACCLMHIQGTPETMQKDPRYEDVVDEVLAFLEEGVARAVAAGVPRERVLVDPGIGFGKTLGHNLFLLRRLEELRVLGLPLLVGTSRKGFLGKLAGGKPATERLAATLGSVAVMAGAGDADFVRVHDVSEVKDALAVADAVREALEGGSLYQSPRVRG</sequence>
<evidence type="ECO:0000256" key="4">
    <source>
        <dbReference type="ARBA" id="ARBA00012458"/>
    </source>
</evidence>
<comment type="cofactor">
    <cofactor evidence="2">
        <name>Mg(2+)</name>
        <dbReference type="ChEBI" id="CHEBI:18420"/>
    </cofactor>
</comment>
<dbReference type="Pfam" id="PF00809">
    <property type="entry name" value="Pterin_bind"/>
    <property type="match status" value="1"/>
</dbReference>
<dbReference type="PROSITE" id="PS50972">
    <property type="entry name" value="PTERIN_BINDING"/>
    <property type="match status" value="1"/>
</dbReference>
<keyword evidence="6" id="KW-0479">Metal-binding</keyword>
<evidence type="ECO:0000256" key="7">
    <source>
        <dbReference type="ARBA" id="ARBA00022842"/>
    </source>
</evidence>
<dbReference type="InterPro" id="IPR011005">
    <property type="entry name" value="Dihydropteroate_synth-like_sf"/>
</dbReference>
<keyword evidence="7" id="KW-0460">Magnesium</keyword>
<dbReference type="InterPro" id="IPR000489">
    <property type="entry name" value="Pterin-binding_dom"/>
</dbReference>
<dbReference type="PROSITE" id="PS00793">
    <property type="entry name" value="DHPS_2"/>
    <property type="match status" value="1"/>
</dbReference>
<dbReference type="RefSeq" id="WP_395823297.1">
    <property type="nucleotide sequence ID" value="NZ_CP043494.1"/>
</dbReference>
<dbReference type="PROSITE" id="PS00792">
    <property type="entry name" value="DHPS_1"/>
    <property type="match status" value="1"/>
</dbReference>
<evidence type="ECO:0000256" key="6">
    <source>
        <dbReference type="ARBA" id="ARBA00022723"/>
    </source>
</evidence>
<evidence type="ECO:0000256" key="8">
    <source>
        <dbReference type="ARBA" id="ARBA00022909"/>
    </source>
</evidence>
<organism evidence="10 11">
    <name type="scientific">Archangium minus</name>
    <dbReference type="NCBI Taxonomy" id="83450"/>
    <lineage>
        <taxon>Bacteria</taxon>
        <taxon>Pseudomonadati</taxon>
        <taxon>Myxococcota</taxon>
        <taxon>Myxococcia</taxon>
        <taxon>Myxococcales</taxon>
        <taxon>Cystobacterineae</taxon>
        <taxon>Archangiaceae</taxon>
        <taxon>Archangium</taxon>
    </lineage>
</organism>
<proteinExistence type="predicted"/>
<dbReference type="InterPro" id="IPR045031">
    <property type="entry name" value="DHP_synth-like"/>
</dbReference>
<evidence type="ECO:0000256" key="5">
    <source>
        <dbReference type="ARBA" id="ARBA00022679"/>
    </source>
</evidence>
<dbReference type="PANTHER" id="PTHR20941:SF1">
    <property type="entry name" value="FOLIC ACID SYNTHESIS PROTEIN FOL1"/>
    <property type="match status" value="1"/>
</dbReference>
<evidence type="ECO:0000313" key="10">
    <source>
        <dbReference type="EMBL" id="WNG46664.1"/>
    </source>
</evidence>
<evidence type="ECO:0000313" key="11">
    <source>
        <dbReference type="Proteomes" id="UP001611383"/>
    </source>
</evidence>
<evidence type="ECO:0000256" key="1">
    <source>
        <dbReference type="ARBA" id="ARBA00000012"/>
    </source>
</evidence>
<dbReference type="Proteomes" id="UP001611383">
    <property type="component" value="Chromosome"/>
</dbReference>
<gene>
    <name evidence="10" type="primary">folP</name>
    <name evidence="10" type="ORF">F0U60_23020</name>
</gene>
<keyword evidence="11" id="KW-1185">Reference proteome</keyword>
<evidence type="ECO:0000259" key="9">
    <source>
        <dbReference type="PROSITE" id="PS50972"/>
    </source>
</evidence>
<evidence type="ECO:0000256" key="3">
    <source>
        <dbReference type="ARBA" id="ARBA00004763"/>
    </source>
</evidence>
<comment type="catalytic activity">
    <reaction evidence="1">
        <text>(7,8-dihydropterin-6-yl)methyl diphosphate + 4-aminobenzoate = 7,8-dihydropteroate + diphosphate</text>
        <dbReference type="Rhea" id="RHEA:19949"/>
        <dbReference type="ChEBI" id="CHEBI:17836"/>
        <dbReference type="ChEBI" id="CHEBI:17839"/>
        <dbReference type="ChEBI" id="CHEBI:33019"/>
        <dbReference type="ChEBI" id="CHEBI:72950"/>
        <dbReference type="EC" id="2.5.1.15"/>
    </reaction>
</comment>
<reference evidence="10 11" key="1">
    <citation type="submission" date="2019-08" db="EMBL/GenBank/DDBJ databases">
        <title>Archangium and Cystobacter genomes.</title>
        <authorList>
            <person name="Chen I.-C.K."/>
            <person name="Wielgoss S."/>
        </authorList>
    </citation>
    <scope>NUCLEOTIDE SEQUENCE [LARGE SCALE GENOMIC DNA]</scope>
    <source>
        <strain evidence="10 11">Cbm 6</strain>
    </source>
</reference>
<dbReference type="Gene3D" id="3.20.20.20">
    <property type="entry name" value="Dihydropteroate synthase-like"/>
    <property type="match status" value="1"/>
</dbReference>
<name>A0ABY9WSA6_9BACT</name>
<dbReference type="EC" id="2.5.1.15" evidence="4"/>
<keyword evidence="8" id="KW-0289">Folate biosynthesis</keyword>
<keyword evidence="5 10" id="KW-0808">Transferase</keyword>
<evidence type="ECO:0000256" key="2">
    <source>
        <dbReference type="ARBA" id="ARBA00001946"/>
    </source>
</evidence>
<dbReference type="InterPro" id="IPR006390">
    <property type="entry name" value="DHP_synth_dom"/>
</dbReference>
<dbReference type="CDD" id="cd00739">
    <property type="entry name" value="DHPS"/>
    <property type="match status" value="1"/>
</dbReference>
<comment type="pathway">
    <text evidence="3">Cofactor biosynthesis; tetrahydrofolate biosynthesis; 7,8-dihydrofolate from 2-amino-4-hydroxy-6-hydroxymethyl-7,8-dihydropteridine diphosphate and 4-aminobenzoate: step 1/2.</text>
</comment>
<protein>
    <recommendedName>
        <fullName evidence="4">dihydropteroate synthase</fullName>
        <ecNumber evidence="4">2.5.1.15</ecNumber>
    </recommendedName>
</protein>